<evidence type="ECO:0000313" key="1">
    <source>
        <dbReference type="EMBL" id="KAI3357347.1"/>
    </source>
</evidence>
<keyword evidence="2" id="KW-1185">Reference proteome</keyword>
<accession>A0ACB8VNZ7</accession>
<proteinExistence type="predicted"/>
<protein>
    <submittedName>
        <fullName evidence="1">Uncharacterized protein</fullName>
    </submittedName>
</protein>
<feature type="non-terminal residue" evidence="1">
    <location>
        <position position="102"/>
    </location>
</feature>
<reference evidence="1" key="1">
    <citation type="submission" date="2022-04" db="EMBL/GenBank/DDBJ databases">
        <title>Jade perch genome.</title>
        <authorList>
            <person name="Chao B."/>
        </authorList>
    </citation>
    <scope>NUCLEOTIDE SEQUENCE</scope>
    <source>
        <strain evidence="1">CB-2022</strain>
    </source>
</reference>
<organism evidence="1 2">
    <name type="scientific">Scortum barcoo</name>
    <name type="common">barcoo grunter</name>
    <dbReference type="NCBI Taxonomy" id="214431"/>
    <lineage>
        <taxon>Eukaryota</taxon>
        <taxon>Metazoa</taxon>
        <taxon>Chordata</taxon>
        <taxon>Craniata</taxon>
        <taxon>Vertebrata</taxon>
        <taxon>Euteleostomi</taxon>
        <taxon>Actinopterygii</taxon>
        <taxon>Neopterygii</taxon>
        <taxon>Teleostei</taxon>
        <taxon>Neoteleostei</taxon>
        <taxon>Acanthomorphata</taxon>
        <taxon>Eupercaria</taxon>
        <taxon>Centrarchiformes</taxon>
        <taxon>Terapontoidei</taxon>
        <taxon>Terapontidae</taxon>
        <taxon>Scortum</taxon>
    </lineage>
</organism>
<gene>
    <name evidence="1" type="ORF">L3Q82_015780</name>
</gene>
<dbReference type="EMBL" id="CM041549">
    <property type="protein sequence ID" value="KAI3357347.1"/>
    <property type="molecule type" value="Genomic_DNA"/>
</dbReference>
<dbReference type="Proteomes" id="UP000831701">
    <property type="component" value="Chromosome 19"/>
</dbReference>
<comment type="caution">
    <text evidence="1">The sequence shown here is derived from an EMBL/GenBank/DDBJ whole genome shotgun (WGS) entry which is preliminary data.</text>
</comment>
<evidence type="ECO:0000313" key="2">
    <source>
        <dbReference type="Proteomes" id="UP000831701"/>
    </source>
</evidence>
<name>A0ACB8VNZ7_9TELE</name>
<sequence>MQKKARHIASADPTHPDRAMDCSYRFPLENGVYDQSKLHKNFLDDLSAYSYFASTRTIARIFRLCCSNQAIFARHTRQGESPGRSALETGSKWEEESLIEFV</sequence>